<feature type="compositionally biased region" description="Basic and acidic residues" evidence="1">
    <location>
        <begin position="140"/>
        <end position="149"/>
    </location>
</feature>
<dbReference type="EMBL" id="JAHRIN010067872">
    <property type="protein sequence ID" value="MEQ2215041.1"/>
    <property type="molecule type" value="Genomic_DNA"/>
</dbReference>
<comment type="caution">
    <text evidence="2">The sequence shown here is derived from an EMBL/GenBank/DDBJ whole genome shotgun (WGS) entry which is preliminary data.</text>
</comment>
<reference evidence="2 3" key="1">
    <citation type="submission" date="2021-06" db="EMBL/GenBank/DDBJ databases">
        <authorList>
            <person name="Palmer J.M."/>
        </authorList>
    </citation>
    <scope>NUCLEOTIDE SEQUENCE [LARGE SCALE GENOMIC DNA]</scope>
    <source>
        <strain evidence="2 3">XC_2019</strain>
        <tissue evidence="2">Muscle</tissue>
    </source>
</reference>
<gene>
    <name evidence="2" type="ORF">XENOCAPTIV_026357</name>
</gene>
<accession>A0ABV0S3V0</accession>
<evidence type="ECO:0000256" key="1">
    <source>
        <dbReference type="SAM" id="MobiDB-lite"/>
    </source>
</evidence>
<feature type="region of interest" description="Disordered" evidence="1">
    <location>
        <begin position="140"/>
        <end position="172"/>
    </location>
</feature>
<protein>
    <submittedName>
        <fullName evidence="2">Uncharacterized protein</fullName>
    </submittedName>
</protein>
<sequence>VEDEECSHGNLRRMGRMLSLPSDNYVPPLRCSSYAPIGHEAVCGYNYSGSSLLQVPGALPAISHASLGSGRSSRPIIWLSTSQTIDKHSSGSADDLAETCLTVPTASSSPPRQRSSSVHTLKYSHPQRVISCRTHSRSHSETTTHEHVPEQAICGPQPGTDAETRPVTPQGPCSLKVNSNEFTLSAPLLYSRVACPGAAAGSDLTPKLDDADEEVDLINSSVTQPLAGSLQKSGHLSPSPGEHRNRLSQSASPVSGRSRKQRMSPPPGEEPVIMATQFIDSSVELRRRTLSFDATSLSPNQQEGSSVDD</sequence>
<feature type="region of interest" description="Disordered" evidence="1">
    <location>
        <begin position="224"/>
        <end position="273"/>
    </location>
</feature>
<dbReference type="Proteomes" id="UP001434883">
    <property type="component" value="Unassembled WGS sequence"/>
</dbReference>
<feature type="compositionally biased region" description="Polar residues" evidence="1">
    <location>
        <begin position="224"/>
        <end position="236"/>
    </location>
</feature>
<name>A0ABV0S3V0_9TELE</name>
<organism evidence="2 3">
    <name type="scientific">Xenoophorus captivus</name>
    <dbReference type="NCBI Taxonomy" id="1517983"/>
    <lineage>
        <taxon>Eukaryota</taxon>
        <taxon>Metazoa</taxon>
        <taxon>Chordata</taxon>
        <taxon>Craniata</taxon>
        <taxon>Vertebrata</taxon>
        <taxon>Euteleostomi</taxon>
        <taxon>Actinopterygii</taxon>
        <taxon>Neopterygii</taxon>
        <taxon>Teleostei</taxon>
        <taxon>Neoteleostei</taxon>
        <taxon>Acanthomorphata</taxon>
        <taxon>Ovalentaria</taxon>
        <taxon>Atherinomorphae</taxon>
        <taxon>Cyprinodontiformes</taxon>
        <taxon>Goodeidae</taxon>
        <taxon>Xenoophorus</taxon>
    </lineage>
</organism>
<keyword evidence="3" id="KW-1185">Reference proteome</keyword>
<evidence type="ECO:0000313" key="3">
    <source>
        <dbReference type="Proteomes" id="UP001434883"/>
    </source>
</evidence>
<feature type="non-terminal residue" evidence="2">
    <location>
        <position position="1"/>
    </location>
</feature>
<evidence type="ECO:0000313" key="2">
    <source>
        <dbReference type="EMBL" id="MEQ2215041.1"/>
    </source>
</evidence>
<proteinExistence type="predicted"/>